<keyword evidence="9" id="KW-0249">Electron transport</keyword>
<sequence>MLRQVASAVLTYKNLYKGVPLQLLKRHGHAWVYRSPPVAAPKSHLIASEIVGGFMWWWILWHLWHEYEHITGEYPYPDPSLWTDEELGIPTEEEI</sequence>
<evidence type="ECO:0000256" key="7">
    <source>
        <dbReference type="ARBA" id="ARBA00022792"/>
    </source>
</evidence>
<evidence type="ECO:0000256" key="10">
    <source>
        <dbReference type="ARBA" id="ARBA00023128"/>
    </source>
</evidence>
<keyword evidence="11" id="KW-0472">Membrane</keyword>
<comment type="function">
    <text evidence="1">Accessory subunit of the mitochondrial membrane respiratory chain NADH dehydrogenase (Complex I), that is believed not to be involved in catalysis. Complex I functions in the transfer of electrons from NADH to the respiratory chain. The immediate electron acceptor for the enzyme is believed to be ubiquinone.</text>
</comment>
<dbReference type="InterPro" id="IPR026627">
    <property type="entry name" value="NDUFB2_animal"/>
</dbReference>
<keyword evidence="12" id="KW-1185">Reference proteome</keyword>
<proteinExistence type="inferred from homology"/>
<comment type="subunit">
    <text evidence="4">Complex I is composed of 45 different subunits.</text>
</comment>
<dbReference type="PANTHER" id="PTHR15223">
    <property type="entry name" value="NADH-UBIQUINONE OXIDOREDUCTASE AGGG SUBUNIT"/>
    <property type="match status" value="1"/>
</dbReference>
<name>A0ABM1B3Z0_LIMPO</name>
<accession>A0ABM1B3Z0</accession>
<dbReference type="Pfam" id="PF14813">
    <property type="entry name" value="NADH_B2"/>
    <property type="match status" value="1"/>
</dbReference>
<evidence type="ECO:0000256" key="5">
    <source>
        <dbReference type="ARBA" id="ARBA00022448"/>
    </source>
</evidence>
<keyword evidence="10" id="KW-0496">Mitochondrion</keyword>
<evidence type="ECO:0000256" key="1">
    <source>
        <dbReference type="ARBA" id="ARBA00003195"/>
    </source>
</evidence>
<dbReference type="PANTHER" id="PTHR15223:SF1">
    <property type="entry name" value="NADH DEHYDROGENASE [UBIQUINONE] 1 BETA SUBCOMPLEX SUBUNIT 2, MITOCHONDRIAL"/>
    <property type="match status" value="1"/>
</dbReference>
<dbReference type="GeneID" id="106459283"/>
<evidence type="ECO:0000256" key="6">
    <source>
        <dbReference type="ARBA" id="ARBA00022660"/>
    </source>
</evidence>
<organism evidence="12 13">
    <name type="scientific">Limulus polyphemus</name>
    <name type="common">Atlantic horseshoe crab</name>
    <dbReference type="NCBI Taxonomy" id="6850"/>
    <lineage>
        <taxon>Eukaryota</taxon>
        <taxon>Metazoa</taxon>
        <taxon>Ecdysozoa</taxon>
        <taxon>Arthropoda</taxon>
        <taxon>Chelicerata</taxon>
        <taxon>Merostomata</taxon>
        <taxon>Xiphosura</taxon>
        <taxon>Limulidae</taxon>
        <taxon>Limulus</taxon>
    </lineage>
</organism>
<evidence type="ECO:0000256" key="11">
    <source>
        <dbReference type="ARBA" id="ARBA00023136"/>
    </source>
</evidence>
<gene>
    <name evidence="13" type="primary">LOC106459283</name>
</gene>
<keyword evidence="5" id="KW-0813">Transport</keyword>
<reference evidence="13" key="1">
    <citation type="submission" date="2025-08" db="UniProtKB">
        <authorList>
            <consortium name="RefSeq"/>
        </authorList>
    </citation>
    <scope>IDENTIFICATION</scope>
    <source>
        <tissue evidence="13">Muscle</tissue>
    </source>
</reference>
<keyword evidence="6" id="KW-0679">Respiratory chain</keyword>
<dbReference type="RefSeq" id="XP_013774346.1">
    <property type="nucleotide sequence ID" value="XM_013918892.2"/>
</dbReference>
<evidence type="ECO:0000256" key="8">
    <source>
        <dbReference type="ARBA" id="ARBA00022946"/>
    </source>
</evidence>
<evidence type="ECO:0000313" key="13">
    <source>
        <dbReference type="RefSeq" id="XP_013774346.1"/>
    </source>
</evidence>
<dbReference type="Proteomes" id="UP000694941">
    <property type="component" value="Unplaced"/>
</dbReference>
<comment type="subcellular location">
    <subcellularLocation>
        <location evidence="2">Mitochondrion inner membrane</location>
        <topology evidence="2">Peripheral membrane protein</topology>
        <orientation evidence="2">Matrix side</orientation>
    </subcellularLocation>
</comment>
<comment type="similarity">
    <text evidence="3">Belongs to the complex I NDUFB2 subunit family.</text>
</comment>
<protein>
    <submittedName>
        <fullName evidence="13">NADH dehydrogenase [ubiquinone] 1 beta subcomplex subunit 2, mitochondrial-like</fullName>
    </submittedName>
</protein>
<evidence type="ECO:0000256" key="4">
    <source>
        <dbReference type="ARBA" id="ARBA00011533"/>
    </source>
</evidence>
<keyword evidence="7" id="KW-0999">Mitochondrion inner membrane</keyword>
<evidence type="ECO:0000256" key="2">
    <source>
        <dbReference type="ARBA" id="ARBA00004443"/>
    </source>
</evidence>
<evidence type="ECO:0000256" key="3">
    <source>
        <dbReference type="ARBA" id="ARBA00005923"/>
    </source>
</evidence>
<evidence type="ECO:0000313" key="12">
    <source>
        <dbReference type="Proteomes" id="UP000694941"/>
    </source>
</evidence>
<evidence type="ECO:0000256" key="9">
    <source>
        <dbReference type="ARBA" id="ARBA00022982"/>
    </source>
</evidence>
<keyword evidence="8" id="KW-0809">Transit peptide</keyword>